<keyword evidence="2" id="KW-1185">Reference proteome</keyword>
<gene>
    <name evidence="3" type="ORF">PgNI_02952</name>
</gene>
<reference evidence="3" key="2">
    <citation type="submission" date="2019-10" db="EMBL/GenBank/DDBJ databases">
        <authorList>
            <consortium name="NCBI Genome Project"/>
        </authorList>
    </citation>
    <scope>NUCLEOTIDE SEQUENCE</scope>
    <source>
        <strain evidence="3">NI907</strain>
    </source>
</reference>
<dbReference type="RefSeq" id="XP_030985295.1">
    <property type="nucleotide sequence ID" value="XM_031123009.1"/>
</dbReference>
<dbReference type="Proteomes" id="UP000515153">
    <property type="component" value="Unplaced"/>
</dbReference>
<name>A0A6P8BDP8_PYRGI</name>
<accession>A0A6P8BDP8</accession>
<protein>
    <submittedName>
        <fullName evidence="3">Uncharacterized protein</fullName>
    </submittedName>
</protein>
<reference evidence="3" key="3">
    <citation type="submission" date="2025-08" db="UniProtKB">
        <authorList>
            <consortium name="RefSeq"/>
        </authorList>
    </citation>
    <scope>IDENTIFICATION</scope>
    <source>
        <strain evidence="3">NI907</strain>
    </source>
</reference>
<evidence type="ECO:0000313" key="3">
    <source>
        <dbReference type="RefSeq" id="XP_030985295.1"/>
    </source>
</evidence>
<organism evidence="2 3">
    <name type="scientific">Pyricularia grisea</name>
    <name type="common">Crabgrass-specific blast fungus</name>
    <name type="synonym">Magnaporthe grisea</name>
    <dbReference type="NCBI Taxonomy" id="148305"/>
    <lineage>
        <taxon>Eukaryota</taxon>
        <taxon>Fungi</taxon>
        <taxon>Dikarya</taxon>
        <taxon>Ascomycota</taxon>
        <taxon>Pezizomycotina</taxon>
        <taxon>Sordariomycetes</taxon>
        <taxon>Sordariomycetidae</taxon>
        <taxon>Magnaporthales</taxon>
        <taxon>Pyriculariaceae</taxon>
        <taxon>Pyricularia</taxon>
    </lineage>
</organism>
<evidence type="ECO:0000256" key="1">
    <source>
        <dbReference type="SAM" id="MobiDB-lite"/>
    </source>
</evidence>
<evidence type="ECO:0000313" key="2">
    <source>
        <dbReference type="Proteomes" id="UP000515153"/>
    </source>
</evidence>
<proteinExistence type="predicted"/>
<sequence>MPSLPLWSHQSSPKPPRQRHPCSGASITDSAVGDLNPDTRHPVLDQIGFLNRPILGLTVDWRDYASPDWTGRVFQRHRAIVVVASKVQCSIPGLWAMSVDYAKGTSSLSDRKSKPALVPNMTVSMIHCESKYGCRGYKCYWPKGNPCVEAMIISWSWSELSARVLFELSHKPRVPNAVAANGDSVTIHDISWEPARAEMRSLQMYSNE</sequence>
<dbReference type="KEGG" id="pgri:PgNI_02952"/>
<feature type="region of interest" description="Disordered" evidence="1">
    <location>
        <begin position="1"/>
        <end position="34"/>
    </location>
</feature>
<dbReference type="GeneID" id="41957920"/>
<dbReference type="AlphaFoldDB" id="A0A6P8BDP8"/>
<reference evidence="3" key="1">
    <citation type="journal article" date="2019" name="Mol. Biol. Evol.">
        <title>Blast fungal genomes show frequent chromosomal changes, gene gains and losses, and effector gene turnover.</title>
        <authorList>
            <person name="Gomez Luciano L.B."/>
            <person name="Jason Tsai I."/>
            <person name="Chuma I."/>
            <person name="Tosa Y."/>
            <person name="Chen Y.H."/>
            <person name="Li J.Y."/>
            <person name="Li M.Y."/>
            <person name="Jade Lu M.Y."/>
            <person name="Nakayashiki H."/>
            <person name="Li W.H."/>
        </authorList>
    </citation>
    <scope>NUCLEOTIDE SEQUENCE</scope>
    <source>
        <strain evidence="3">NI907</strain>
    </source>
</reference>